<keyword evidence="6" id="KW-1185">Reference proteome</keyword>
<evidence type="ECO:0000256" key="3">
    <source>
        <dbReference type="ARBA" id="ARBA00023136"/>
    </source>
</evidence>
<dbReference type="EMBL" id="CP113517">
    <property type="protein sequence ID" value="WAR47006.1"/>
    <property type="molecule type" value="Genomic_DNA"/>
</dbReference>
<gene>
    <name evidence="5" type="ORF">NM686_005550</name>
</gene>
<evidence type="ECO:0000313" key="6">
    <source>
        <dbReference type="Proteomes" id="UP001162780"/>
    </source>
</evidence>
<proteinExistence type="predicted"/>
<feature type="transmembrane region" description="Helical" evidence="4">
    <location>
        <begin position="71"/>
        <end position="90"/>
    </location>
</feature>
<reference evidence="5" key="1">
    <citation type="submission" date="2022-11" db="EMBL/GenBank/DDBJ databases">
        <title>Methylomonas rapida sp. nov., Carotenoid-Producing Obligate Methanotrophs with High Growth Characteristics and Biotechnological Potential.</title>
        <authorList>
            <person name="Tikhonova E.N."/>
            <person name="Suleimanov R.Z."/>
            <person name="Miroshnikov K."/>
            <person name="Oshkin I.Y."/>
            <person name="Belova S.E."/>
            <person name="Danilova O.V."/>
            <person name="Ashikhmin A."/>
            <person name="Konopkin A."/>
            <person name="But S.Y."/>
            <person name="Khmelenina V.N."/>
            <person name="Kuznetsov N."/>
            <person name="Pimenov N.V."/>
            <person name="Dedysh S.N."/>
        </authorList>
    </citation>
    <scope>NUCLEOTIDE SEQUENCE</scope>
    <source>
        <strain evidence="5">MP1</strain>
    </source>
</reference>
<dbReference type="RefSeq" id="WP_255188572.1">
    <property type="nucleotide sequence ID" value="NZ_CP113517.1"/>
</dbReference>
<evidence type="ECO:0000313" key="5">
    <source>
        <dbReference type="EMBL" id="WAR47006.1"/>
    </source>
</evidence>
<evidence type="ECO:0000256" key="4">
    <source>
        <dbReference type="SAM" id="Phobius"/>
    </source>
</evidence>
<evidence type="ECO:0000256" key="1">
    <source>
        <dbReference type="ARBA" id="ARBA00022692"/>
    </source>
</evidence>
<dbReference type="Pfam" id="PF07690">
    <property type="entry name" value="MFS_1"/>
    <property type="match status" value="1"/>
</dbReference>
<dbReference type="Gene3D" id="1.20.1250.20">
    <property type="entry name" value="MFS general substrate transporter like domains"/>
    <property type="match status" value="1"/>
</dbReference>
<feature type="transmembrane region" description="Helical" evidence="4">
    <location>
        <begin position="96"/>
        <end position="118"/>
    </location>
</feature>
<feature type="transmembrane region" description="Helical" evidence="4">
    <location>
        <begin position="34"/>
        <end position="59"/>
    </location>
</feature>
<keyword evidence="3 4" id="KW-0472">Membrane</keyword>
<accession>A0ABY7GRA2</accession>
<name>A0ABY7GRA2_9GAMM</name>
<dbReference type="InterPro" id="IPR036259">
    <property type="entry name" value="MFS_trans_sf"/>
</dbReference>
<sequence length="130" mass="14330">MHGRRHRWTERALLTGGMVLGLILLPVIQHPPFLLFALLWIFNGVGQALIALSSSTLLAEHVTEAERGRGYAAHFALTHAFWLFSYPAIGHGISEMGVLMTLSMAGVLCLLIAVIAILSRKPTRDHMHLL</sequence>
<dbReference type="SUPFAM" id="SSF103473">
    <property type="entry name" value="MFS general substrate transporter"/>
    <property type="match status" value="1"/>
</dbReference>
<feature type="transmembrane region" description="Helical" evidence="4">
    <location>
        <begin position="12"/>
        <end position="28"/>
    </location>
</feature>
<evidence type="ECO:0000256" key="2">
    <source>
        <dbReference type="ARBA" id="ARBA00022989"/>
    </source>
</evidence>
<dbReference type="InterPro" id="IPR011701">
    <property type="entry name" value="MFS"/>
</dbReference>
<dbReference type="Proteomes" id="UP001162780">
    <property type="component" value="Chromosome"/>
</dbReference>
<keyword evidence="2 4" id="KW-1133">Transmembrane helix</keyword>
<protein>
    <submittedName>
        <fullName evidence="5">MFS transporter</fullName>
    </submittedName>
</protein>
<keyword evidence="1 4" id="KW-0812">Transmembrane</keyword>
<organism evidence="5 6">
    <name type="scientific">Methylomonas rapida</name>
    <dbReference type="NCBI Taxonomy" id="2963939"/>
    <lineage>
        <taxon>Bacteria</taxon>
        <taxon>Pseudomonadati</taxon>
        <taxon>Pseudomonadota</taxon>
        <taxon>Gammaproteobacteria</taxon>
        <taxon>Methylococcales</taxon>
        <taxon>Methylococcaceae</taxon>
        <taxon>Methylomonas</taxon>
    </lineage>
</organism>